<dbReference type="OrthoDB" id="9812088at2"/>
<dbReference type="STRING" id="1137799.GZ78_04025"/>
<name>A0A081NL49_9GAMM</name>
<reference evidence="2 3" key="1">
    <citation type="submission" date="2014-06" db="EMBL/GenBank/DDBJ databases">
        <title>Whole Genome Sequences of Three Symbiotic Endozoicomonas Bacteria.</title>
        <authorList>
            <person name="Neave M.J."/>
            <person name="Apprill A."/>
            <person name="Voolstra C.R."/>
        </authorList>
    </citation>
    <scope>NUCLEOTIDE SEQUENCE [LARGE SCALE GENOMIC DNA]</scope>
    <source>
        <strain evidence="2 3">DSM 25634</strain>
    </source>
</reference>
<dbReference type="Proteomes" id="UP000028073">
    <property type="component" value="Unassembled WGS sequence"/>
</dbReference>
<protein>
    <recommendedName>
        <fullName evidence="4">Mu-like prophage FluMu protein gp36</fullName>
    </recommendedName>
</protein>
<dbReference type="Pfam" id="PF07030">
    <property type="entry name" value="Phage_Mu_Gp36"/>
    <property type="match status" value="1"/>
</dbReference>
<comment type="caution">
    <text evidence="2">The sequence shown here is derived from an EMBL/GenBank/DDBJ whole genome shotgun (WGS) entry which is preliminary data.</text>
</comment>
<feature type="region of interest" description="Disordered" evidence="1">
    <location>
        <begin position="118"/>
        <end position="142"/>
    </location>
</feature>
<dbReference type="EMBL" id="JOKH01000001">
    <property type="protein sequence ID" value="KEQ19172.1"/>
    <property type="molecule type" value="Genomic_DNA"/>
</dbReference>
<feature type="compositionally biased region" description="Polar residues" evidence="1">
    <location>
        <begin position="128"/>
        <end position="142"/>
    </location>
</feature>
<accession>A0A081NL49</accession>
<evidence type="ECO:0000256" key="1">
    <source>
        <dbReference type="SAM" id="MobiDB-lite"/>
    </source>
</evidence>
<dbReference type="InterPro" id="IPR009752">
    <property type="entry name" value="Phage_Mu_GpJ"/>
</dbReference>
<organism evidence="2 3">
    <name type="scientific">Endozoicomonas numazuensis</name>
    <dbReference type="NCBI Taxonomy" id="1137799"/>
    <lineage>
        <taxon>Bacteria</taxon>
        <taxon>Pseudomonadati</taxon>
        <taxon>Pseudomonadota</taxon>
        <taxon>Gammaproteobacteria</taxon>
        <taxon>Oceanospirillales</taxon>
        <taxon>Endozoicomonadaceae</taxon>
        <taxon>Endozoicomonas</taxon>
    </lineage>
</organism>
<evidence type="ECO:0008006" key="4">
    <source>
        <dbReference type="Google" id="ProtNLM"/>
    </source>
</evidence>
<sequence length="142" mass="15819">MYATREAMILRFGEDEVISLTDRDGSAGVVVDAVLDPVLDDAAATIDGYLAGRYLLPLLQVPATLERIACDLARYYLYDNRLDDSHPAALRHKEGIRYLEQLGSGKLKLGINDQEERRDGEDLAEFESQPSVFSRPNSKGFI</sequence>
<evidence type="ECO:0000313" key="3">
    <source>
        <dbReference type="Proteomes" id="UP000028073"/>
    </source>
</evidence>
<dbReference type="eggNOG" id="COG4387">
    <property type="taxonomic scope" value="Bacteria"/>
</dbReference>
<gene>
    <name evidence="2" type="ORF">GZ78_04025</name>
</gene>
<evidence type="ECO:0000313" key="2">
    <source>
        <dbReference type="EMBL" id="KEQ19172.1"/>
    </source>
</evidence>
<keyword evidence="3" id="KW-1185">Reference proteome</keyword>
<proteinExistence type="predicted"/>
<dbReference type="AlphaFoldDB" id="A0A081NL49"/>
<dbReference type="RefSeq" id="WP_034832847.1">
    <property type="nucleotide sequence ID" value="NZ_JOKH01000001.1"/>
</dbReference>